<evidence type="ECO:0000313" key="19">
    <source>
        <dbReference type="Proteomes" id="UP000596660"/>
    </source>
</evidence>
<keyword evidence="7" id="KW-0479">Metal-binding</keyword>
<comment type="similarity">
    <text evidence="13">Belongs to the RING-type zinc finger family. ATL subfamily.</text>
</comment>
<dbReference type="FunFam" id="3.30.40.10:FF:000187">
    <property type="entry name" value="E3 ubiquitin-protein ligase ATL6"/>
    <property type="match status" value="1"/>
</dbReference>
<name>A0A803MED6_CHEQI</name>
<dbReference type="PANTHER" id="PTHR14155">
    <property type="entry name" value="RING FINGER DOMAIN-CONTAINING"/>
    <property type="match status" value="1"/>
</dbReference>
<feature type="chain" id="PRO_5030966275" description="RING-type E3 ubiquitin transferase" evidence="16">
    <location>
        <begin position="25"/>
        <end position="310"/>
    </location>
</feature>
<evidence type="ECO:0000256" key="9">
    <source>
        <dbReference type="ARBA" id="ARBA00022786"/>
    </source>
</evidence>
<evidence type="ECO:0000256" key="14">
    <source>
        <dbReference type="PROSITE-ProRule" id="PRU00175"/>
    </source>
</evidence>
<dbReference type="GO" id="GO:0016020">
    <property type="term" value="C:membrane"/>
    <property type="evidence" value="ECO:0007669"/>
    <property type="project" value="UniProtKB-SubCell"/>
</dbReference>
<accession>A0A803MED6</accession>
<dbReference type="EnsemblPlants" id="AUR62027829-RA">
    <property type="protein sequence ID" value="AUR62027829-RA:cds"/>
    <property type="gene ID" value="AUR62027829"/>
</dbReference>
<reference evidence="18" key="1">
    <citation type="journal article" date="2017" name="Nature">
        <title>The genome of Chenopodium quinoa.</title>
        <authorList>
            <person name="Jarvis D.E."/>
            <person name="Ho Y.S."/>
            <person name="Lightfoot D.J."/>
            <person name="Schmoeckel S.M."/>
            <person name="Li B."/>
            <person name="Borm T.J.A."/>
            <person name="Ohyanagi H."/>
            <person name="Mineta K."/>
            <person name="Michell C.T."/>
            <person name="Saber N."/>
            <person name="Kharbatia N.M."/>
            <person name="Rupper R.R."/>
            <person name="Sharp A.R."/>
            <person name="Dally N."/>
            <person name="Boughton B.A."/>
            <person name="Woo Y.H."/>
            <person name="Gao G."/>
            <person name="Schijlen E.G.W.M."/>
            <person name="Guo X."/>
            <person name="Momin A.A."/>
            <person name="Negrao S."/>
            <person name="Al-Babili S."/>
            <person name="Gehring C."/>
            <person name="Roessner U."/>
            <person name="Jung C."/>
            <person name="Murphy K."/>
            <person name="Arold S.T."/>
            <person name="Gojobori T."/>
            <person name="van der Linden C.G."/>
            <person name="van Loo E.N."/>
            <person name="Jellen E.N."/>
            <person name="Maughan P.J."/>
            <person name="Tester M."/>
        </authorList>
    </citation>
    <scope>NUCLEOTIDE SEQUENCE [LARGE SCALE GENOMIC DNA]</scope>
    <source>
        <strain evidence="18">cv. PI 614886</strain>
    </source>
</reference>
<feature type="domain" description="RING-type" evidence="17">
    <location>
        <begin position="118"/>
        <end position="160"/>
    </location>
</feature>
<dbReference type="CDD" id="cd16461">
    <property type="entry name" value="RING-H2_EL5-like"/>
    <property type="match status" value="1"/>
</dbReference>
<dbReference type="GO" id="GO:0008270">
    <property type="term" value="F:zinc ion binding"/>
    <property type="evidence" value="ECO:0007669"/>
    <property type="project" value="UniProtKB-KW"/>
</dbReference>
<keyword evidence="9" id="KW-0833">Ubl conjugation pathway</keyword>
<evidence type="ECO:0000256" key="4">
    <source>
        <dbReference type="ARBA" id="ARBA00012483"/>
    </source>
</evidence>
<keyword evidence="8 14" id="KW-0863">Zinc-finger</keyword>
<feature type="signal peptide" evidence="16">
    <location>
        <begin position="1"/>
        <end position="24"/>
    </location>
</feature>
<dbReference type="PANTHER" id="PTHR14155:SF263">
    <property type="entry name" value="E3 UBIQUITIN-PROTEIN LIGASE ATL6"/>
    <property type="match status" value="1"/>
</dbReference>
<evidence type="ECO:0000256" key="5">
    <source>
        <dbReference type="ARBA" id="ARBA00022679"/>
    </source>
</evidence>
<dbReference type="SMART" id="SM00184">
    <property type="entry name" value="RING"/>
    <property type="match status" value="1"/>
</dbReference>
<sequence length="310" mass="34564">MQDKNPYQLSLLLLLLLSPSFVVAQDSFKGNSGEPFTPSTVIIIIMGIIFMFTGCLAVFLRQFSDGCFGLNVTPINPNVTADGQLINQGLDPEFIKALPTYFYADVKQHRKGQVELECAVCLSEFQDPEALRLLPGCSHVFHPRCVDQWLMKHVTCPVCRHSLEPEPGNIKSSHTIINIPTTLHDDSDSSHRDFSKSMEFVDDGEDVKKTIVGKFPRSHSTGHSMADSERFTLVLPEDVQNNIPNRSKMLRSMLSPRSAYRCGWFAMTPPIFNAPSRSVRSMVSSGLVFNSSKSMASLPPVKTSDRLWPI</sequence>
<organism evidence="18 19">
    <name type="scientific">Chenopodium quinoa</name>
    <name type="common">Quinoa</name>
    <dbReference type="NCBI Taxonomy" id="63459"/>
    <lineage>
        <taxon>Eukaryota</taxon>
        <taxon>Viridiplantae</taxon>
        <taxon>Streptophyta</taxon>
        <taxon>Embryophyta</taxon>
        <taxon>Tracheophyta</taxon>
        <taxon>Spermatophyta</taxon>
        <taxon>Magnoliopsida</taxon>
        <taxon>eudicotyledons</taxon>
        <taxon>Gunneridae</taxon>
        <taxon>Pentapetalae</taxon>
        <taxon>Caryophyllales</taxon>
        <taxon>Chenopodiaceae</taxon>
        <taxon>Chenopodioideae</taxon>
        <taxon>Atripliceae</taxon>
        <taxon>Chenopodium</taxon>
    </lineage>
</organism>
<evidence type="ECO:0000256" key="15">
    <source>
        <dbReference type="SAM" id="Phobius"/>
    </source>
</evidence>
<comment type="subcellular location">
    <subcellularLocation>
        <location evidence="2">Membrane</location>
        <topology evidence="2">Single-pass membrane protein</topology>
    </subcellularLocation>
</comment>
<evidence type="ECO:0000256" key="12">
    <source>
        <dbReference type="ARBA" id="ARBA00023136"/>
    </source>
</evidence>
<dbReference type="PROSITE" id="PS50089">
    <property type="entry name" value="ZF_RING_2"/>
    <property type="match status" value="1"/>
</dbReference>
<dbReference type="Proteomes" id="UP000596660">
    <property type="component" value="Unplaced"/>
</dbReference>
<reference evidence="18" key="2">
    <citation type="submission" date="2021-03" db="UniProtKB">
        <authorList>
            <consortium name="EnsemblPlants"/>
        </authorList>
    </citation>
    <scope>IDENTIFICATION</scope>
</reference>
<evidence type="ECO:0000256" key="16">
    <source>
        <dbReference type="SAM" id="SignalP"/>
    </source>
</evidence>
<keyword evidence="6 15" id="KW-0812">Transmembrane</keyword>
<protein>
    <recommendedName>
        <fullName evidence="4">RING-type E3 ubiquitin transferase</fullName>
        <ecNumber evidence="4">2.3.2.27</ecNumber>
    </recommendedName>
</protein>
<keyword evidence="19" id="KW-1185">Reference proteome</keyword>
<evidence type="ECO:0000256" key="11">
    <source>
        <dbReference type="ARBA" id="ARBA00022989"/>
    </source>
</evidence>
<evidence type="ECO:0000256" key="10">
    <source>
        <dbReference type="ARBA" id="ARBA00022833"/>
    </source>
</evidence>
<dbReference type="Pfam" id="PF13639">
    <property type="entry name" value="zf-RING_2"/>
    <property type="match status" value="1"/>
</dbReference>
<evidence type="ECO:0000256" key="3">
    <source>
        <dbReference type="ARBA" id="ARBA00004906"/>
    </source>
</evidence>
<evidence type="ECO:0000256" key="2">
    <source>
        <dbReference type="ARBA" id="ARBA00004167"/>
    </source>
</evidence>
<evidence type="ECO:0000259" key="17">
    <source>
        <dbReference type="PROSITE" id="PS50089"/>
    </source>
</evidence>
<dbReference type="EC" id="2.3.2.27" evidence="4"/>
<evidence type="ECO:0000256" key="13">
    <source>
        <dbReference type="ARBA" id="ARBA00024209"/>
    </source>
</evidence>
<proteinExistence type="inferred from homology"/>
<keyword evidence="12 15" id="KW-0472">Membrane</keyword>
<evidence type="ECO:0000313" key="18">
    <source>
        <dbReference type="EnsemblPlants" id="AUR62027829-RA:cds"/>
    </source>
</evidence>
<keyword evidence="11 15" id="KW-1133">Transmembrane helix</keyword>
<dbReference type="InterPro" id="IPR001841">
    <property type="entry name" value="Znf_RING"/>
</dbReference>
<evidence type="ECO:0000256" key="8">
    <source>
        <dbReference type="ARBA" id="ARBA00022771"/>
    </source>
</evidence>
<keyword evidence="5" id="KW-0808">Transferase</keyword>
<evidence type="ECO:0000256" key="1">
    <source>
        <dbReference type="ARBA" id="ARBA00000900"/>
    </source>
</evidence>
<evidence type="ECO:0000256" key="7">
    <source>
        <dbReference type="ARBA" id="ARBA00022723"/>
    </source>
</evidence>
<dbReference type="Gene3D" id="3.30.40.10">
    <property type="entry name" value="Zinc/RING finger domain, C3HC4 (zinc finger)"/>
    <property type="match status" value="1"/>
</dbReference>
<dbReference type="InterPro" id="IPR013083">
    <property type="entry name" value="Znf_RING/FYVE/PHD"/>
</dbReference>
<feature type="transmembrane region" description="Helical" evidence="15">
    <location>
        <begin position="40"/>
        <end position="60"/>
    </location>
</feature>
<evidence type="ECO:0000256" key="6">
    <source>
        <dbReference type="ARBA" id="ARBA00022692"/>
    </source>
</evidence>
<comment type="pathway">
    <text evidence="3">Protein modification; protein ubiquitination.</text>
</comment>
<dbReference type="SUPFAM" id="SSF57850">
    <property type="entry name" value="RING/U-box"/>
    <property type="match status" value="1"/>
</dbReference>
<dbReference type="AlphaFoldDB" id="A0A803MED6"/>
<dbReference type="GO" id="GO:0061630">
    <property type="term" value="F:ubiquitin protein ligase activity"/>
    <property type="evidence" value="ECO:0007669"/>
    <property type="project" value="UniProtKB-EC"/>
</dbReference>
<keyword evidence="10" id="KW-0862">Zinc</keyword>
<comment type="catalytic activity">
    <reaction evidence="1">
        <text>S-ubiquitinyl-[E2 ubiquitin-conjugating enzyme]-L-cysteine + [acceptor protein]-L-lysine = [E2 ubiquitin-conjugating enzyme]-L-cysteine + N(6)-ubiquitinyl-[acceptor protein]-L-lysine.</text>
        <dbReference type="EC" id="2.3.2.27"/>
    </reaction>
</comment>
<keyword evidence="16" id="KW-0732">Signal</keyword>
<dbReference type="InterPro" id="IPR053238">
    <property type="entry name" value="RING-H2_zinc_finger"/>
</dbReference>
<dbReference type="Gramene" id="AUR62027829-RA">
    <property type="protein sequence ID" value="AUR62027829-RA:cds"/>
    <property type="gene ID" value="AUR62027829"/>
</dbReference>